<reference evidence="1 2" key="1">
    <citation type="submission" date="2017-07" db="EMBL/GenBank/DDBJ databases">
        <title>Paenibacillus herberti R33 genome sequencing and assembly.</title>
        <authorList>
            <person name="Su W."/>
        </authorList>
    </citation>
    <scope>NUCLEOTIDE SEQUENCE [LARGE SCALE GENOMIC DNA]</scope>
    <source>
        <strain evidence="1 2">R33</strain>
    </source>
</reference>
<evidence type="ECO:0000313" key="1">
    <source>
        <dbReference type="EMBL" id="OXM16090.1"/>
    </source>
</evidence>
<organism evidence="1 2">
    <name type="scientific">Paenibacillus herberti</name>
    <dbReference type="NCBI Taxonomy" id="1619309"/>
    <lineage>
        <taxon>Bacteria</taxon>
        <taxon>Bacillati</taxon>
        <taxon>Bacillota</taxon>
        <taxon>Bacilli</taxon>
        <taxon>Bacillales</taxon>
        <taxon>Paenibacillaceae</taxon>
        <taxon>Paenibacillus</taxon>
    </lineage>
</organism>
<dbReference type="OrthoDB" id="68731at2"/>
<dbReference type="Proteomes" id="UP000215145">
    <property type="component" value="Unassembled WGS sequence"/>
</dbReference>
<dbReference type="AlphaFoldDB" id="A0A229P1W9"/>
<evidence type="ECO:0008006" key="3">
    <source>
        <dbReference type="Google" id="ProtNLM"/>
    </source>
</evidence>
<sequence>MKYDFHREWLSKKFEEIQRRTLKALQQLDDDQVNWRPDNSSHSISTLVKHIEGNIKVRLLKGILHQDINRDRVDEYKQTYIKKSVLEAVIQDRLQVVIVTVKNMSDEQMEQTQVVRNRERTNLDMLHQCTAHYSEHMGQIFYIAKQILKENYESTSI</sequence>
<evidence type="ECO:0000313" key="2">
    <source>
        <dbReference type="Proteomes" id="UP000215145"/>
    </source>
</evidence>
<dbReference type="Gene3D" id="1.20.120.450">
    <property type="entry name" value="dinb family like domain"/>
    <property type="match status" value="1"/>
</dbReference>
<proteinExistence type="predicted"/>
<dbReference type="Pfam" id="PF07609">
    <property type="entry name" value="DUF1572"/>
    <property type="match status" value="1"/>
</dbReference>
<dbReference type="InterPro" id="IPR034660">
    <property type="entry name" value="DinB/YfiT-like"/>
</dbReference>
<dbReference type="SUPFAM" id="SSF109854">
    <property type="entry name" value="DinB/YfiT-like putative metalloenzymes"/>
    <property type="match status" value="1"/>
</dbReference>
<accession>A0A229P1W9</accession>
<dbReference type="RefSeq" id="WP_089523175.1">
    <property type="nucleotide sequence ID" value="NZ_NMUQ01000001.1"/>
</dbReference>
<name>A0A229P1W9_9BACL</name>
<protein>
    <recommendedName>
        <fullName evidence="3">DUF1572 domain-containing protein</fullName>
    </recommendedName>
</protein>
<gene>
    <name evidence="1" type="ORF">CGZ75_05150</name>
</gene>
<comment type="caution">
    <text evidence="1">The sequence shown here is derived from an EMBL/GenBank/DDBJ whole genome shotgun (WGS) entry which is preliminary data.</text>
</comment>
<keyword evidence="2" id="KW-1185">Reference proteome</keyword>
<dbReference type="EMBL" id="NMUQ01000001">
    <property type="protein sequence ID" value="OXM16090.1"/>
    <property type="molecule type" value="Genomic_DNA"/>
</dbReference>
<dbReference type="InterPro" id="IPR011466">
    <property type="entry name" value="DUF1572"/>
</dbReference>